<reference evidence="1" key="1">
    <citation type="submission" date="2014-11" db="EMBL/GenBank/DDBJ databases">
        <authorList>
            <person name="Amaro Gonzalez C."/>
        </authorList>
    </citation>
    <scope>NUCLEOTIDE SEQUENCE</scope>
</reference>
<protein>
    <submittedName>
        <fullName evidence="1">Uncharacterized protein</fullName>
    </submittedName>
</protein>
<accession>A0A0E9PTA5</accession>
<evidence type="ECO:0000313" key="1">
    <source>
        <dbReference type="EMBL" id="JAH07856.1"/>
    </source>
</evidence>
<name>A0A0E9PTA5_ANGAN</name>
<dbReference type="EMBL" id="GBXM01100721">
    <property type="protein sequence ID" value="JAH07856.1"/>
    <property type="molecule type" value="Transcribed_RNA"/>
</dbReference>
<proteinExistence type="predicted"/>
<sequence length="12" mass="1350">MTILCLLFVLLA</sequence>
<organism evidence="1">
    <name type="scientific">Anguilla anguilla</name>
    <name type="common">European freshwater eel</name>
    <name type="synonym">Muraena anguilla</name>
    <dbReference type="NCBI Taxonomy" id="7936"/>
    <lineage>
        <taxon>Eukaryota</taxon>
        <taxon>Metazoa</taxon>
        <taxon>Chordata</taxon>
        <taxon>Craniata</taxon>
        <taxon>Vertebrata</taxon>
        <taxon>Euteleostomi</taxon>
        <taxon>Actinopterygii</taxon>
        <taxon>Neopterygii</taxon>
        <taxon>Teleostei</taxon>
        <taxon>Anguilliformes</taxon>
        <taxon>Anguillidae</taxon>
        <taxon>Anguilla</taxon>
    </lineage>
</organism>
<reference evidence="1" key="2">
    <citation type="journal article" date="2015" name="Fish Shellfish Immunol.">
        <title>Early steps in the European eel (Anguilla anguilla)-Vibrio vulnificus interaction in the gills: Role of the RtxA13 toxin.</title>
        <authorList>
            <person name="Callol A."/>
            <person name="Pajuelo D."/>
            <person name="Ebbesson L."/>
            <person name="Teles M."/>
            <person name="MacKenzie S."/>
            <person name="Amaro C."/>
        </authorList>
    </citation>
    <scope>NUCLEOTIDE SEQUENCE</scope>
</reference>